<dbReference type="Pfam" id="PF00395">
    <property type="entry name" value="SLH"/>
    <property type="match status" value="3"/>
</dbReference>
<feature type="domain" description="SLH" evidence="3">
    <location>
        <begin position="2768"/>
        <end position="2831"/>
    </location>
</feature>
<evidence type="ECO:0000259" key="3">
    <source>
        <dbReference type="PROSITE" id="PS51272"/>
    </source>
</evidence>
<dbReference type="RefSeq" id="WP_115992332.1">
    <property type="nucleotide sequence ID" value="NZ_QRDY01000004.1"/>
</dbReference>
<dbReference type="InterPro" id="IPR010502">
    <property type="entry name" value="Carb-bd_dom_fam9"/>
</dbReference>
<comment type="caution">
    <text evidence="4">The sequence shown here is derived from an EMBL/GenBank/DDBJ whole genome shotgun (WGS) entry which is preliminary data.</text>
</comment>
<dbReference type="InterPro" id="IPR046780">
    <property type="entry name" value="aBig_2"/>
</dbReference>
<dbReference type="Pfam" id="PF20578">
    <property type="entry name" value="aBig_2"/>
    <property type="match status" value="4"/>
</dbReference>
<feature type="domain" description="SLH" evidence="3">
    <location>
        <begin position="2836"/>
        <end position="2893"/>
    </location>
</feature>
<feature type="signal peptide" evidence="2">
    <location>
        <begin position="1"/>
        <end position="28"/>
    </location>
</feature>
<evidence type="ECO:0000256" key="2">
    <source>
        <dbReference type="SAM" id="SignalP"/>
    </source>
</evidence>
<dbReference type="GO" id="GO:0030313">
    <property type="term" value="C:cell envelope"/>
    <property type="evidence" value="ECO:0007669"/>
    <property type="project" value="UniProtKB-SubCell"/>
</dbReference>
<dbReference type="PROSITE" id="PS51272">
    <property type="entry name" value="SLH"/>
    <property type="match status" value="3"/>
</dbReference>
<dbReference type="SUPFAM" id="SSF49344">
    <property type="entry name" value="CBD9-like"/>
    <property type="match status" value="1"/>
</dbReference>
<dbReference type="OrthoDB" id="9795222at2"/>
<gene>
    <name evidence="4" type="ORF">DFP95_10423</name>
</gene>
<dbReference type="InterPro" id="IPR013378">
    <property type="entry name" value="InlB-like_B-rpt"/>
</dbReference>
<feature type="chain" id="PRO_5017617281" evidence="2">
    <location>
        <begin position="29"/>
        <end position="2893"/>
    </location>
</feature>
<dbReference type="Proteomes" id="UP000256869">
    <property type="component" value="Unassembled WGS sequence"/>
</dbReference>
<dbReference type="Gene3D" id="2.60.40.1190">
    <property type="match status" value="1"/>
</dbReference>
<protein>
    <submittedName>
        <fullName evidence="4">S-layer family protein</fullName>
    </submittedName>
</protein>
<sequence length="2893" mass="309370">MIKRRLLASLLVTAMLLTLFSPPMTVSAAWGDDVSLLTVNAGTDGNTATLADAPDGQNAWRLNTGTSKNGAPWDNLFTPSVAPLRDLSAYRDGYLAFEMYIPNASFKDMQGNNWLVIVSDSNPAGDKFNADSRLQLNVSGVTTGAVGTWATVYTKLSTASAVAGNFNDAWLDQVTRLAMHLQWGPSVPNTDVYIKNPRIQKSTLGVPASPSTTPALDVATKTVTANAPASGQAVEFAISEDGVAPASGWVDGILDASVYTHQFAALPSADTYYVFARAKADSSSYNFIGASTRTTVTTIDEQTLVDAATASLTWNTIKGNNTLESDVKSPLGLPTTIGTTNVAWTSDNAAISNTGSVNRLLDREVDKTVVLTATITKGAASATKLFTVTVKAAPAAVNARAATYFPNIEEGTNTAVAPDGNNAVKLGAGKIGAGAERLWDARFINGGGNQDLLGYANQYFVFDMYVTHADLLNLNGNNWVAIASGGNNLDTNSRLNLNVSEIRNGHVNEWITVHAQLSTANSTNGFNPVNLDTVEAARLQMQWSSVPHGDIYIKNPRFQVTSDSPKPIPAAVETADNVTLSSAAPTNGQAVQFAINTTGNAPADVDWTTGTLDSGVYTAEIPKPAGNTYYSFARTAPNTQYPFAGTHTRVKVVHLADDQAISDAAALLTWDTIKNANANQSEVRTALNLPTTGANDTAIAWSTVPAAGVIDPLTGTVTRDPDEDKAVTLTATITKGNATPVNVTFNLTVASTTNELAEVFIDFNDTGTFVQSGNKLQGNGIGISLDGDSVAVEKVTQSAVGAVKVGDFIYVIVNDPQLEHVNKVELEVKYWRPSATGGISLQYNTIYPGSFSGYDAYRAANIPAAGSGNSWVTSKVVLNGANFAIGAQNQGAHFRFATAGAIIQSIRITEIPPTDAEAVQLASDALTWDAIKGSNTRQDLVETDLTLAEAGSGSTNIAWTSTDNTVINSDTGAVARQEANEAVTLTATISKGTAAPVVKTFIIVVRGTGTGTDVEAVNNMITKLTWDLIKGVNDTEANVTTNLVLPSMGENMTDITWTTSADTLITATGAIPTNRPDAGGAVTLTATVKRGPVAAPVTETRTFELTVPGRYDYAKYKRTAIAQDHDAKDWAISDFNVLAFGAKTEEMAATEDLVDFDNREAFQAAIDAAYNDGGGVVYIPAGTYAFRTETTGTISVQSTNGNTTYEFKQVLNLRAGVQLRGEWDNPDAEDYDGQIDGTILAVYAGHNSANYDTYVDSDERENQTGGKKVANVSDRFIDMEQGTGVTNLSVWYPNQDLNAETVVEKRNEDGQKTGEFETIHGIPYPWTFYQRTGNSVTLDNVTLVNSWGGFISLPSEMHYVLNSNMTALYKGVVVHTCTDIGRIENVNINPKYWANSGLDGAPSLSDARAFTRANATGFMMHRSDWEYVSGLNISGYKTGMWIGREPGGDEAPNAQFYGLKIEDSQTGIYIDNVNGFGLLLSNSEFGGDTAVYFNERFDTSVQFNGVDFKGPIISNARGGVISFEDSTFDEYDDYALSFLNRGNALVSQSNFKQADKHAHLGTNFGTFKSVNSGYNLNIESDNLAAHIDNLELDVKVDGNNTAVQTVNDVDYLFEPIPKDVKTDIDVHPRPTSNAVLRLDFPRSLTSNAPTVDISAKLQEALDYIKDNHGGGTIYLPGGRYRLDTPVIVPEGVELRGTWDVQHHTQGGGTAIFTTYTGGAQGENGASLIQLKANAGLRGLNITQANLTSVNLNNPDQTLKTPFLVQGQGAGVYAINLTIPIGDKGIDLASYKTDGHYVDYLGGTLLRAGIWVGGGAEGGFIRNMQFNPHYALRLPGGQGYTAPSGDLYGFVQRYMSALKFADVEDQTIFNNFVFGSVYGIHFLKRDLGNGEFAYPGKLTMIGHGSDGTTYALYVEDADEHTKIIAINSELVNTNIATEPNRAYVRMGDVANTAKIHPDAELVLYNSAFWGSPSVAGAIVNNGIVRFQQANFTQLPGNNPGIDVNAGKAHVYSSYFQPSKNGQNNNVYAMLREGGTSIELSNNYYASGLRNSTPANNPYGIYGSDLLAEPFVFNLIQDGTGQRFSFKYNVGGRTSAPGTLTIVAPEAYAEDFTPIPFDALAAGESVTVDLPDYIAGLITFELHLDDGTEYAYTAKYDAAYAEKADSAGAENPAKSAATPAYVMDAEDYVTKGTRDGSQDLGVESRFAWDDGHLYAYIVVTDDVQFNSQTGGNIWREDNLQLGIDLRNPVTNSTTRNELGFTLTNDNEEVIWAWTRPTGANAPTAPVTDIVAEITRDEAAKTTIYDLKIPFNTLLSNPASELANGRIGVSVMLNESDGPNETDGSRGTFEVVSGQLKNSDLFTNLFLLSAGEYNERLEASATAAVDNAVASESAADIATARNFVAIMADGEVKTELRNRLEAISVSSYTVTFKDWDGTVLKTEAVNHGDDATAPTQPSRTGYAFTGWSVGFSNVTSNLTVMAEYDAIPSNPGTVWIPPSTEVSVDSSGNVTVSSTPTMNNSSNIAQTVLSQSEIENAFGRATGESKRIKVKLSGIVNAQGYALGLPTSWFKGESDSSVVIETQLGTIVVSSAMLNAAQLQGAGQSITIVVRQADKSGWSQRLIDEIGDHPVLELLVMFDNKTVAWSNSEAPVTIMVPYTPTAAEKQNADQLVVRYVDGEGNVTSVPNGRYDSATGQMVFQTSHFSHYAIAYAAPKFSDLGRVAWAAKEIEALAARGVVEGKSATTFDPGTAIGRGEFLAQLIRLLELDAEFTDNFADVSTSSPYYQELGIGRALGIVKGVGGNKFLPDTAISREDVAVIIKRALNQWQNELPTVSSKSIDDFKDGAKAATYAREGLAYLLSAGLLQGNSNNALNPKGNLTRAEAAVILYRIYAQSR</sequence>
<dbReference type="SUPFAM" id="SSF51126">
    <property type="entry name" value="Pectin lyase-like"/>
    <property type="match status" value="2"/>
</dbReference>
<organism evidence="4 5">
    <name type="scientific">Cohnella lupini</name>
    <dbReference type="NCBI Taxonomy" id="1294267"/>
    <lineage>
        <taxon>Bacteria</taxon>
        <taxon>Bacillati</taxon>
        <taxon>Bacillota</taxon>
        <taxon>Bacilli</taxon>
        <taxon>Bacillales</taxon>
        <taxon>Paenibacillaceae</taxon>
        <taxon>Cohnella</taxon>
    </lineage>
</organism>
<dbReference type="Pfam" id="PF06452">
    <property type="entry name" value="CBM9_1"/>
    <property type="match status" value="1"/>
</dbReference>
<evidence type="ECO:0000313" key="5">
    <source>
        <dbReference type="Proteomes" id="UP000256869"/>
    </source>
</evidence>
<keyword evidence="5" id="KW-1185">Reference proteome</keyword>
<feature type="domain" description="SLH" evidence="3">
    <location>
        <begin position="2709"/>
        <end position="2767"/>
    </location>
</feature>
<dbReference type="Gene3D" id="2.160.20.10">
    <property type="entry name" value="Single-stranded right-handed beta-helix, Pectin lyase-like"/>
    <property type="match status" value="2"/>
</dbReference>
<dbReference type="GO" id="GO:0004553">
    <property type="term" value="F:hydrolase activity, hydrolyzing O-glycosyl compounds"/>
    <property type="evidence" value="ECO:0007669"/>
    <property type="project" value="InterPro"/>
</dbReference>
<dbReference type="InterPro" id="IPR011050">
    <property type="entry name" value="Pectin_lyase_fold/virulence"/>
</dbReference>
<proteinExistence type="predicted"/>
<dbReference type="GO" id="GO:0016052">
    <property type="term" value="P:carbohydrate catabolic process"/>
    <property type="evidence" value="ECO:0007669"/>
    <property type="project" value="InterPro"/>
</dbReference>
<accession>A0A3D9IMM4</accession>
<evidence type="ECO:0000313" key="4">
    <source>
        <dbReference type="EMBL" id="RED63030.1"/>
    </source>
</evidence>
<name>A0A3D9IMM4_9BACL</name>
<dbReference type="EMBL" id="QRDY01000004">
    <property type="protein sequence ID" value="RED63030.1"/>
    <property type="molecule type" value="Genomic_DNA"/>
</dbReference>
<reference evidence="4 5" key="1">
    <citation type="submission" date="2018-07" db="EMBL/GenBank/DDBJ databases">
        <title>Genomic Encyclopedia of Type Strains, Phase III (KMG-III): the genomes of soil and plant-associated and newly described type strains.</title>
        <authorList>
            <person name="Whitman W."/>
        </authorList>
    </citation>
    <scope>NUCLEOTIDE SEQUENCE [LARGE SCALE GENOMIC DNA]</scope>
    <source>
        <strain evidence="4 5">CECT 8236</strain>
    </source>
</reference>
<dbReference type="GO" id="GO:0030246">
    <property type="term" value="F:carbohydrate binding"/>
    <property type="evidence" value="ECO:0007669"/>
    <property type="project" value="InterPro"/>
</dbReference>
<dbReference type="InterPro" id="IPR042229">
    <property type="entry name" value="Listeria/Bacterioides_rpt_sf"/>
</dbReference>
<dbReference type="Pfam" id="PF09479">
    <property type="entry name" value="Flg_new"/>
    <property type="match status" value="1"/>
</dbReference>
<evidence type="ECO:0000256" key="1">
    <source>
        <dbReference type="ARBA" id="ARBA00004196"/>
    </source>
</evidence>
<keyword evidence="2" id="KW-0732">Signal</keyword>
<comment type="subcellular location">
    <subcellularLocation>
        <location evidence="1">Cell envelope</location>
    </subcellularLocation>
</comment>
<dbReference type="InterPro" id="IPR012334">
    <property type="entry name" value="Pectin_lyas_fold"/>
</dbReference>
<dbReference type="InterPro" id="IPR001119">
    <property type="entry name" value="SLH_dom"/>
</dbReference>
<dbReference type="Gene3D" id="2.60.40.4270">
    <property type="entry name" value="Listeria-Bacteroides repeat domain"/>
    <property type="match status" value="1"/>
</dbReference>